<proteinExistence type="inferred from homology"/>
<evidence type="ECO:0000256" key="6">
    <source>
        <dbReference type="SAM" id="MobiDB-lite"/>
    </source>
</evidence>
<gene>
    <name evidence="10" type="ORF">C7I85_19010</name>
</gene>
<dbReference type="EMBL" id="PXYL01000010">
    <property type="protein sequence ID" value="PSJ58498.1"/>
    <property type="molecule type" value="Genomic_DNA"/>
</dbReference>
<evidence type="ECO:0000256" key="3">
    <source>
        <dbReference type="ARBA" id="ARBA00022801"/>
    </source>
</evidence>
<feature type="region of interest" description="Disordered" evidence="6">
    <location>
        <begin position="249"/>
        <end position="272"/>
    </location>
</feature>
<evidence type="ECO:0000313" key="10">
    <source>
        <dbReference type="EMBL" id="PSJ58498.1"/>
    </source>
</evidence>
<evidence type="ECO:0000259" key="9">
    <source>
        <dbReference type="Pfam" id="PF05193"/>
    </source>
</evidence>
<dbReference type="AlphaFoldDB" id="A0A2P7S7N8"/>
<dbReference type="PANTHER" id="PTHR43690:SF17">
    <property type="entry name" value="PROTEIN YHJJ"/>
    <property type="match status" value="1"/>
</dbReference>
<dbReference type="SUPFAM" id="SSF63411">
    <property type="entry name" value="LuxS/MPP-like metallohydrolase"/>
    <property type="match status" value="2"/>
</dbReference>
<dbReference type="PANTHER" id="PTHR43690">
    <property type="entry name" value="NARDILYSIN"/>
    <property type="match status" value="1"/>
</dbReference>
<dbReference type="GO" id="GO:0046872">
    <property type="term" value="F:metal ion binding"/>
    <property type="evidence" value="ECO:0007669"/>
    <property type="project" value="InterPro"/>
</dbReference>
<evidence type="ECO:0000313" key="11">
    <source>
        <dbReference type="Proteomes" id="UP000240653"/>
    </source>
</evidence>
<evidence type="ECO:0000256" key="5">
    <source>
        <dbReference type="ARBA" id="ARBA00023049"/>
    </source>
</evidence>
<feature type="signal peptide" evidence="7">
    <location>
        <begin position="1"/>
        <end position="32"/>
    </location>
</feature>
<dbReference type="InterPro" id="IPR011765">
    <property type="entry name" value="Pept_M16_N"/>
</dbReference>
<dbReference type="RefSeq" id="WP_106725591.1">
    <property type="nucleotide sequence ID" value="NZ_PXYL01000010.1"/>
</dbReference>
<dbReference type="GO" id="GO:0006508">
    <property type="term" value="P:proteolysis"/>
    <property type="evidence" value="ECO:0007669"/>
    <property type="project" value="UniProtKB-KW"/>
</dbReference>
<feature type="domain" description="Peptidase M16 N-terminal" evidence="8">
    <location>
        <begin position="52"/>
        <end position="197"/>
    </location>
</feature>
<comment type="similarity">
    <text evidence="1">Belongs to the peptidase M16 family.</text>
</comment>
<keyword evidence="11" id="KW-1185">Reference proteome</keyword>
<comment type="caution">
    <text evidence="10">The sequence shown here is derived from an EMBL/GenBank/DDBJ whole genome shotgun (WGS) entry which is preliminary data.</text>
</comment>
<evidence type="ECO:0000256" key="4">
    <source>
        <dbReference type="ARBA" id="ARBA00022833"/>
    </source>
</evidence>
<evidence type="ECO:0000259" key="8">
    <source>
        <dbReference type="Pfam" id="PF00675"/>
    </source>
</evidence>
<dbReference type="InterPro" id="IPR050626">
    <property type="entry name" value="Peptidase_M16"/>
</dbReference>
<dbReference type="InterPro" id="IPR007863">
    <property type="entry name" value="Peptidase_M16_C"/>
</dbReference>
<dbReference type="Pfam" id="PF05193">
    <property type="entry name" value="Peptidase_M16_C"/>
    <property type="match status" value="1"/>
</dbReference>
<reference evidence="10 11" key="1">
    <citation type="submission" date="2018-03" db="EMBL/GenBank/DDBJ databases">
        <title>The draft genome of Mesorhizobium soli JCM 19897.</title>
        <authorList>
            <person name="Li L."/>
            <person name="Liu L."/>
            <person name="Liang L."/>
            <person name="Wang T."/>
            <person name="Zhang X."/>
        </authorList>
    </citation>
    <scope>NUCLEOTIDE SEQUENCE [LARGE SCALE GENOMIC DNA]</scope>
    <source>
        <strain evidence="10 11">JCM 19897</strain>
    </source>
</reference>
<keyword evidence="2" id="KW-0645">Protease</keyword>
<dbReference type="Gene3D" id="3.30.830.10">
    <property type="entry name" value="Metalloenzyme, LuxS/M16 peptidase-like"/>
    <property type="match status" value="2"/>
</dbReference>
<keyword evidence="4" id="KW-0862">Zinc</keyword>
<accession>A0A2P7S7N8</accession>
<keyword evidence="5" id="KW-0482">Metalloprotease</keyword>
<dbReference type="GO" id="GO:0008237">
    <property type="term" value="F:metallopeptidase activity"/>
    <property type="evidence" value="ECO:0007669"/>
    <property type="project" value="UniProtKB-KW"/>
</dbReference>
<feature type="domain" description="Peptidase M16 C-terminal" evidence="9">
    <location>
        <begin position="206"/>
        <end position="388"/>
    </location>
</feature>
<keyword evidence="3" id="KW-0378">Hydrolase</keyword>
<evidence type="ECO:0000256" key="2">
    <source>
        <dbReference type="ARBA" id="ARBA00022670"/>
    </source>
</evidence>
<feature type="region of interest" description="Disordered" evidence="6">
    <location>
        <begin position="454"/>
        <end position="495"/>
    </location>
</feature>
<evidence type="ECO:0000256" key="7">
    <source>
        <dbReference type="SAM" id="SignalP"/>
    </source>
</evidence>
<name>A0A2P7S7N8_9HYPH</name>
<dbReference type="OrthoDB" id="9811314at2"/>
<organism evidence="10 11">
    <name type="scientific">Pseudaminobacter soli</name>
    <name type="common">ex Li et al. 2025</name>
    <dbReference type="NCBI Taxonomy" id="1295366"/>
    <lineage>
        <taxon>Bacteria</taxon>
        <taxon>Pseudomonadati</taxon>
        <taxon>Pseudomonadota</taxon>
        <taxon>Alphaproteobacteria</taxon>
        <taxon>Hyphomicrobiales</taxon>
        <taxon>Phyllobacteriaceae</taxon>
        <taxon>Pseudaminobacter</taxon>
    </lineage>
</organism>
<keyword evidence="7" id="KW-0732">Signal</keyword>
<dbReference type="Proteomes" id="UP000240653">
    <property type="component" value="Unassembled WGS sequence"/>
</dbReference>
<dbReference type="InterPro" id="IPR011249">
    <property type="entry name" value="Metalloenz_LuxS/M16"/>
</dbReference>
<protein>
    <submittedName>
        <fullName evidence="10">Peptidase M16</fullName>
    </submittedName>
</protein>
<evidence type="ECO:0000256" key="1">
    <source>
        <dbReference type="ARBA" id="ARBA00007261"/>
    </source>
</evidence>
<sequence length="495" mass="54052">MTFDIERAARRRRAWSASLALLLSTAAVPALADTAQNKQGVADFTLGNGMEVVVIPDHRAPIVTHMVWYKIGSADEPPGKSGIAHFFEHLMFKGTTNHKAGEFGAKIAEIGGSENAFTSYDYTAFYQTVSPDALPTMMDYESDRMRNLILTDDVIGPEREVILEERRSRIEGSPEALLGEQIQATLYENHPYRIPVIGWMHEMEQLNRPEAIEFYNRYYAPNNAVLVVSGDVEPEKVREMAEKTYGKVARGPDLPPRVRPTEPKKPSMRTVTMSDERVTVPGYSKSWVVPSYHTSKNGEAEALDLLSEILGGGQRSRLYQQLIVKDGTANDAGASYDGASLDDTGFMVYGSPRDAEGLEGLETGIDAQIDRIVKDGVSDEELQKAKNRYMRSMEFARDKPSAMANLYGAALATGSTVKDMQTWPDRIRAVTAAQVQAVAAKYLNPDLAVVGYLLPKKGSGEPDTAEAPSEGPVPARAEPGSESPAHVPATGGPVN</sequence>
<dbReference type="Pfam" id="PF00675">
    <property type="entry name" value="Peptidase_M16"/>
    <property type="match status" value="1"/>
</dbReference>
<feature type="chain" id="PRO_5015135821" evidence="7">
    <location>
        <begin position="33"/>
        <end position="495"/>
    </location>
</feature>